<accession>A0A0M0I0N8</accession>
<evidence type="ECO:0000313" key="2">
    <source>
        <dbReference type="Proteomes" id="UP000037530"/>
    </source>
</evidence>
<dbReference type="STRING" id="171383.AKJ31_09530"/>
<keyword evidence="2" id="KW-1185">Reference proteome</keyword>
<dbReference type="AlphaFoldDB" id="A0A0M0I0N8"/>
<reference evidence="2" key="1">
    <citation type="submission" date="2015-08" db="EMBL/GenBank/DDBJ databases">
        <title>Vibrio galatheae sp. nov., a novel member of the Vibrionaceae family isolated from the Solomon Islands.</title>
        <authorList>
            <person name="Giubergia S."/>
            <person name="Machado H."/>
            <person name="Mateiu R.V."/>
            <person name="Gram L."/>
        </authorList>
    </citation>
    <scope>NUCLEOTIDE SEQUENCE [LARGE SCALE GENOMIC DNA]</scope>
    <source>
        <strain evidence="2">DSM 19134</strain>
    </source>
</reference>
<proteinExistence type="predicted"/>
<gene>
    <name evidence="1" type="ORF">AKJ31_09530</name>
</gene>
<dbReference type="PATRIC" id="fig|171383.3.peg.1948"/>
<dbReference type="OrthoDB" id="5869542at2"/>
<dbReference type="EMBL" id="LHPI01000008">
    <property type="protein sequence ID" value="KOO07662.1"/>
    <property type="molecule type" value="Genomic_DNA"/>
</dbReference>
<dbReference type="InterPro" id="IPR036259">
    <property type="entry name" value="MFS_trans_sf"/>
</dbReference>
<evidence type="ECO:0000313" key="1">
    <source>
        <dbReference type="EMBL" id="KOO07662.1"/>
    </source>
</evidence>
<evidence type="ECO:0008006" key="3">
    <source>
        <dbReference type="Google" id="ProtNLM"/>
    </source>
</evidence>
<sequence>MYKSEHYPNSLSVMLTACAGILPAFVFLIAPVFVGGLVEIGVEVEKAGFLLSAELGGFAVGGLLATLCLKHLRWQSIVYLSLSAIIVGNLSSAYLSSNILASYDLLMWVRVICGLGSGSLAAIINVALSRAQNSERAFAYLLFAQLSFSALGIYLFPDIIAALGSVDVVFYVLSALCVLLFFSVPFCGERIEITRPGDGESSAPPKWGSTVIVLSALTMFFFYSAENAVWAFLEIIAEQGGISGSEIGELLGIIGLTGLAGAACAVIQADKLGRAIPILLTILVQIGVVVVLHGEIAPMTFLYLASIFNFLWNYCAPYLFAVAADVDPSGRAVALSIPALGMGLTVGPLIVGVLLPEFGLTVVNAIAIVALILAAFSVIPLFRRRSVTANALTQ</sequence>
<comment type="caution">
    <text evidence="1">The sequence shown here is derived from an EMBL/GenBank/DDBJ whole genome shotgun (WGS) entry which is preliminary data.</text>
</comment>
<organism evidence="1 2">
    <name type="scientific">Vibrio hepatarius</name>
    <dbReference type="NCBI Taxonomy" id="171383"/>
    <lineage>
        <taxon>Bacteria</taxon>
        <taxon>Pseudomonadati</taxon>
        <taxon>Pseudomonadota</taxon>
        <taxon>Gammaproteobacteria</taxon>
        <taxon>Vibrionales</taxon>
        <taxon>Vibrionaceae</taxon>
        <taxon>Vibrio</taxon>
        <taxon>Vibrio oreintalis group</taxon>
    </lineage>
</organism>
<dbReference type="SUPFAM" id="SSF103473">
    <property type="entry name" value="MFS general substrate transporter"/>
    <property type="match status" value="1"/>
</dbReference>
<name>A0A0M0I0N8_9VIBR</name>
<dbReference type="PROSITE" id="PS51257">
    <property type="entry name" value="PROKAR_LIPOPROTEIN"/>
    <property type="match status" value="1"/>
</dbReference>
<dbReference type="Gene3D" id="1.20.1250.20">
    <property type="entry name" value="MFS general substrate transporter like domains"/>
    <property type="match status" value="2"/>
</dbReference>
<dbReference type="Proteomes" id="UP000037530">
    <property type="component" value="Unassembled WGS sequence"/>
</dbReference>
<protein>
    <recommendedName>
        <fullName evidence="3">MFS transporter</fullName>
    </recommendedName>
</protein>
<dbReference type="RefSeq" id="WP_053408866.1">
    <property type="nucleotide sequence ID" value="NZ_DAIPHI010000017.1"/>
</dbReference>